<sequence length="329" mass="38075">METPHPQEPKYLKDDEVSQECMSLLSTLPSESGWLSKKLYKYQGFWHNSRQLQGVISCQKHFQPQDTDILLVTTPKSGTTWLKAILFSLVNRTHFKPTKGDHPLLTNNPHTLVPFLELKLYVDGQTPDLSSFASPRLFSTHLPYVSLPKSIQDSKCKLVYLCRNPKDIFISLWAFTNKLRLQEMGTNSIEQVFEKFCEGVSLYGPFWDHMLSYWNESLKNPDKIYFLTYEEMKEQPNLHLRKLADFLGCPFSTKEVEENMVDDILDICSFDNMSNLKVNKEGKLPSGESNNAFFRNGKVGDWKNYLTMEMVERLEKICEEKLVGSGLKF</sequence>
<dbReference type="GO" id="GO:0008146">
    <property type="term" value="F:sulfotransferase activity"/>
    <property type="evidence" value="ECO:0007669"/>
    <property type="project" value="InterPro"/>
</dbReference>
<evidence type="ECO:0000313" key="6">
    <source>
        <dbReference type="Proteomes" id="UP001206925"/>
    </source>
</evidence>
<name>A0AAD5CJ50_AMBAR</name>
<dbReference type="PANTHER" id="PTHR11783">
    <property type="entry name" value="SULFOTRANSFERASE SULT"/>
    <property type="match status" value="1"/>
</dbReference>
<evidence type="ECO:0000256" key="1">
    <source>
        <dbReference type="ARBA" id="ARBA00005771"/>
    </source>
</evidence>
<dbReference type="EMBL" id="JAMZMK010007890">
    <property type="protein sequence ID" value="KAI7742802.1"/>
    <property type="molecule type" value="Genomic_DNA"/>
</dbReference>
<dbReference type="Pfam" id="PF00685">
    <property type="entry name" value="Sulfotransfer_1"/>
    <property type="match status" value="1"/>
</dbReference>
<dbReference type="Proteomes" id="UP001206925">
    <property type="component" value="Unassembled WGS sequence"/>
</dbReference>
<proteinExistence type="inferred from homology"/>
<gene>
    <name evidence="5" type="ORF">M8C21_012389</name>
</gene>
<keyword evidence="6" id="KW-1185">Reference proteome</keyword>
<protein>
    <recommendedName>
        <fullName evidence="3">Sulfotransferase</fullName>
        <ecNumber evidence="3">2.8.2.-</ecNumber>
    </recommendedName>
</protein>
<dbReference type="InterPro" id="IPR027417">
    <property type="entry name" value="P-loop_NTPase"/>
</dbReference>
<accession>A0AAD5CJ50</accession>
<evidence type="ECO:0000259" key="4">
    <source>
        <dbReference type="Pfam" id="PF00685"/>
    </source>
</evidence>
<evidence type="ECO:0000256" key="3">
    <source>
        <dbReference type="RuleBase" id="RU361155"/>
    </source>
</evidence>
<comment type="caution">
    <text evidence="5">The sequence shown here is derived from an EMBL/GenBank/DDBJ whole genome shotgun (WGS) entry which is preliminary data.</text>
</comment>
<dbReference type="InterPro" id="IPR000863">
    <property type="entry name" value="Sulfotransferase_dom"/>
</dbReference>
<feature type="domain" description="Sulfotransferase" evidence="4">
    <location>
        <begin position="66"/>
        <end position="325"/>
    </location>
</feature>
<dbReference type="Gene3D" id="3.40.50.300">
    <property type="entry name" value="P-loop containing nucleotide triphosphate hydrolases"/>
    <property type="match status" value="1"/>
</dbReference>
<comment type="similarity">
    <text evidence="1 3">Belongs to the sulfotransferase 1 family.</text>
</comment>
<evidence type="ECO:0000256" key="2">
    <source>
        <dbReference type="ARBA" id="ARBA00022679"/>
    </source>
</evidence>
<dbReference type="AlphaFoldDB" id="A0AAD5CJ50"/>
<reference evidence="5" key="1">
    <citation type="submission" date="2022-06" db="EMBL/GenBank/DDBJ databases">
        <title>Uncovering the hologenomic basis of an extraordinary plant invasion.</title>
        <authorList>
            <person name="Bieker V.C."/>
            <person name="Martin M.D."/>
            <person name="Gilbert T."/>
            <person name="Hodgins K."/>
            <person name="Battlay P."/>
            <person name="Petersen B."/>
            <person name="Wilson J."/>
        </authorList>
    </citation>
    <scope>NUCLEOTIDE SEQUENCE</scope>
    <source>
        <strain evidence="5">AA19_3_7</strain>
        <tissue evidence="5">Leaf</tissue>
    </source>
</reference>
<evidence type="ECO:0000313" key="5">
    <source>
        <dbReference type="EMBL" id="KAI7742802.1"/>
    </source>
</evidence>
<dbReference type="EC" id="2.8.2.-" evidence="3"/>
<keyword evidence="2 3" id="KW-0808">Transferase</keyword>
<dbReference type="SUPFAM" id="SSF52540">
    <property type="entry name" value="P-loop containing nucleoside triphosphate hydrolases"/>
    <property type="match status" value="1"/>
</dbReference>
<organism evidence="5 6">
    <name type="scientific">Ambrosia artemisiifolia</name>
    <name type="common">Common ragweed</name>
    <dbReference type="NCBI Taxonomy" id="4212"/>
    <lineage>
        <taxon>Eukaryota</taxon>
        <taxon>Viridiplantae</taxon>
        <taxon>Streptophyta</taxon>
        <taxon>Embryophyta</taxon>
        <taxon>Tracheophyta</taxon>
        <taxon>Spermatophyta</taxon>
        <taxon>Magnoliopsida</taxon>
        <taxon>eudicotyledons</taxon>
        <taxon>Gunneridae</taxon>
        <taxon>Pentapetalae</taxon>
        <taxon>asterids</taxon>
        <taxon>campanulids</taxon>
        <taxon>Asterales</taxon>
        <taxon>Asteraceae</taxon>
        <taxon>Asteroideae</taxon>
        <taxon>Heliantheae alliance</taxon>
        <taxon>Heliantheae</taxon>
        <taxon>Ambrosia</taxon>
    </lineage>
</organism>